<evidence type="ECO:0000313" key="2">
    <source>
        <dbReference type="EMBL" id="AKH97365.1"/>
    </source>
</evidence>
<reference evidence="2 5" key="1">
    <citation type="journal article" date="2015" name="ISME J.">
        <title>Elemental sulfur and acetate can support life of a novel strictly anaerobic haloarchaeon.</title>
        <authorList>
            <person name="Sorokin D.Y."/>
            <person name="Kublanov I.V."/>
            <person name="Gavrilov S.N."/>
            <person name="Rojo D."/>
            <person name="Roman P."/>
            <person name="Golyshin P.N."/>
            <person name="Slepak V.Z."/>
            <person name="Smedile F."/>
            <person name="Ferrer M."/>
            <person name="Messina E."/>
            <person name="La Cono V."/>
            <person name="Yakimov M.M."/>
        </authorList>
    </citation>
    <scope>NUCLEOTIDE SEQUENCE [LARGE SCALE GENOMIC DNA]</scope>
    <source>
        <strain evidence="2 5">HSR2</strain>
    </source>
</reference>
<dbReference type="KEGG" id="hsf:HLASA_0869"/>
<protein>
    <submittedName>
        <fullName evidence="2">Uncharacterized protein</fullName>
    </submittedName>
</protein>
<name>A0A0F7PB38_9EURY</name>
<dbReference type="Proteomes" id="UP000069906">
    <property type="component" value="Chromosome"/>
</dbReference>
<sequence length="136" mass="14994">MEFAELDCDGSESVVTRGHFHRMSSSRRVISSPSRRRGDDGLVGVPSLRLPALPRDVHQPRTRPMDPRAGVSKVPPSTRSRIHADHRKRGTGRRSSSPRERARALRGRACADRPEAGTLPWVPDPEARAHTPEPGG</sequence>
<feature type="region of interest" description="Disordered" evidence="1">
    <location>
        <begin position="19"/>
        <end position="136"/>
    </location>
</feature>
<feature type="compositionally biased region" description="Basic and acidic residues" evidence="1">
    <location>
        <begin position="97"/>
        <end position="115"/>
    </location>
</feature>
<evidence type="ECO:0000256" key="1">
    <source>
        <dbReference type="SAM" id="MobiDB-lite"/>
    </source>
</evidence>
<evidence type="ECO:0000313" key="5">
    <source>
        <dbReference type="Proteomes" id="UP000069906"/>
    </source>
</evidence>
<proteinExistence type="predicted"/>
<reference evidence="3 4" key="3">
    <citation type="journal article" date="2016" name="Stand. Genomic Sci.">
        <title>Complete genome sequence of 'Halanaeroarchaeum sulfurireducens' M27-SA2, a sulfur-reducing and acetate-oxidizing haloarchaeon from the deep-sea hypersaline anoxic lake Medee.</title>
        <authorList>
            <person name="Messina E."/>
            <person name="Sorokin D.Y."/>
            <person name="Kublanov I.V."/>
            <person name="Toshchakov S."/>
            <person name="Lopatina A."/>
            <person name="Arcadi E."/>
            <person name="Smedile F."/>
            <person name="La Spada G."/>
            <person name="La Cono V."/>
            <person name="Yakimov M.M."/>
        </authorList>
    </citation>
    <scope>NUCLEOTIDE SEQUENCE [LARGE SCALE GENOMIC DNA]</scope>
    <source>
        <strain evidence="3 4">M27-SA2</strain>
    </source>
</reference>
<evidence type="ECO:0000313" key="3">
    <source>
        <dbReference type="EMBL" id="ALG81767.1"/>
    </source>
</evidence>
<dbReference type="HOGENOM" id="CLU_1870651_0_0_2"/>
<feature type="compositionally biased region" description="Basic and acidic residues" evidence="1">
    <location>
        <begin position="125"/>
        <end position="136"/>
    </location>
</feature>
<dbReference type="EMBL" id="CP011564">
    <property type="protein sequence ID" value="ALG81767.1"/>
    <property type="molecule type" value="Genomic_DNA"/>
</dbReference>
<feature type="compositionally biased region" description="Basic and acidic residues" evidence="1">
    <location>
        <begin position="55"/>
        <end position="66"/>
    </location>
</feature>
<feature type="compositionally biased region" description="Basic residues" evidence="1">
    <location>
        <begin position="80"/>
        <end position="92"/>
    </location>
</feature>
<dbReference type="KEGG" id="hsu:HLASF_0872"/>
<dbReference type="EMBL" id="CP008874">
    <property type="protein sequence ID" value="AKH97365.1"/>
    <property type="molecule type" value="Genomic_DNA"/>
</dbReference>
<dbReference type="Proteomes" id="UP000060390">
    <property type="component" value="Chromosome"/>
</dbReference>
<accession>A0A0F7PB38</accession>
<keyword evidence="5" id="KW-1185">Reference proteome</keyword>
<evidence type="ECO:0000313" key="4">
    <source>
        <dbReference type="Proteomes" id="UP000060390"/>
    </source>
</evidence>
<reference evidence="4" key="2">
    <citation type="submission" date="2015-05" db="EMBL/GenBank/DDBJ databases">
        <title>Complete genome sequence of Halanaeroarchaeum sulfurireducens type strain M27-SA2, a sulfate-reducer haloarchaeon from marine anoxic lake Medee.</title>
        <authorList>
            <person name="Messina E."/>
            <person name="Kublanov I.V."/>
            <person name="Toshchakov S."/>
            <person name="Arcadi E."/>
            <person name="La Spada G."/>
            <person name="La Cono V."/>
            <person name="Yakimov M.M."/>
        </authorList>
    </citation>
    <scope>NUCLEOTIDE SEQUENCE [LARGE SCALE GENOMIC DNA]</scope>
    <source>
        <strain evidence="4">M27-SA2</strain>
    </source>
</reference>
<dbReference type="AlphaFoldDB" id="A0A0F7PB38"/>
<organism evidence="2 5">
    <name type="scientific">Halanaeroarchaeum sulfurireducens</name>
    <dbReference type="NCBI Taxonomy" id="1604004"/>
    <lineage>
        <taxon>Archaea</taxon>
        <taxon>Methanobacteriati</taxon>
        <taxon>Methanobacteriota</taxon>
        <taxon>Stenosarchaea group</taxon>
        <taxon>Halobacteria</taxon>
        <taxon>Halobacteriales</taxon>
        <taxon>Halobacteriaceae</taxon>
        <taxon>Halanaeroarchaeum</taxon>
    </lineage>
</organism>
<gene>
    <name evidence="3" type="ORF">HLASA_0869</name>
    <name evidence="2" type="ORF">HLASF_0872</name>
</gene>